<dbReference type="SUPFAM" id="SSF47413">
    <property type="entry name" value="lambda repressor-like DNA-binding domains"/>
    <property type="match status" value="1"/>
</dbReference>
<organism evidence="5 6">
    <name type="scientific">Microlunatus ginsengisoli</name>
    <dbReference type="NCBI Taxonomy" id="363863"/>
    <lineage>
        <taxon>Bacteria</taxon>
        <taxon>Bacillati</taxon>
        <taxon>Actinomycetota</taxon>
        <taxon>Actinomycetes</taxon>
        <taxon>Propionibacteriales</taxon>
        <taxon>Propionibacteriaceae</taxon>
        <taxon>Microlunatus</taxon>
    </lineage>
</organism>
<dbReference type="CDD" id="cd01392">
    <property type="entry name" value="HTH_LacI"/>
    <property type="match status" value="1"/>
</dbReference>
<dbReference type="Pfam" id="PF00356">
    <property type="entry name" value="LacI"/>
    <property type="match status" value="1"/>
</dbReference>
<dbReference type="SUPFAM" id="SSF53822">
    <property type="entry name" value="Periplasmic binding protein-like I"/>
    <property type="match status" value="1"/>
</dbReference>
<dbReference type="Proteomes" id="UP001501490">
    <property type="component" value="Unassembled WGS sequence"/>
</dbReference>
<gene>
    <name evidence="5" type="ORF">GCM10022236_29720</name>
</gene>
<keyword evidence="2 5" id="KW-0238">DNA-binding</keyword>
<reference evidence="6" key="1">
    <citation type="journal article" date="2019" name="Int. J. Syst. Evol. Microbiol.">
        <title>The Global Catalogue of Microorganisms (GCM) 10K type strain sequencing project: providing services to taxonomists for standard genome sequencing and annotation.</title>
        <authorList>
            <consortium name="The Broad Institute Genomics Platform"/>
            <consortium name="The Broad Institute Genome Sequencing Center for Infectious Disease"/>
            <person name="Wu L."/>
            <person name="Ma J."/>
        </authorList>
    </citation>
    <scope>NUCLEOTIDE SEQUENCE [LARGE SCALE GENOMIC DNA]</scope>
    <source>
        <strain evidence="6">JCM 16929</strain>
    </source>
</reference>
<keyword evidence="1" id="KW-0805">Transcription regulation</keyword>
<dbReference type="Pfam" id="PF13377">
    <property type="entry name" value="Peripla_BP_3"/>
    <property type="match status" value="1"/>
</dbReference>
<dbReference type="InterPro" id="IPR010982">
    <property type="entry name" value="Lambda_DNA-bd_dom_sf"/>
</dbReference>
<feature type="domain" description="HTH lacI-type" evidence="4">
    <location>
        <begin position="7"/>
        <end position="63"/>
    </location>
</feature>
<dbReference type="PANTHER" id="PTHR30146:SF153">
    <property type="entry name" value="LACTOSE OPERON REPRESSOR"/>
    <property type="match status" value="1"/>
</dbReference>
<dbReference type="InterPro" id="IPR046335">
    <property type="entry name" value="LacI/GalR-like_sensor"/>
</dbReference>
<comment type="caution">
    <text evidence="5">The sequence shown here is derived from an EMBL/GenBank/DDBJ whole genome shotgun (WGS) entry which is preliminary data.</text>
</comment>
<dbReference type="InterPro" id="IPR000843">
    <property type="entry name" value="HTH_LacI"/>
</dbReference>
<dbReference type="Gene3D" id="3.40.50.2300">
    <property type="match status" value="2"/>
</dbReference>
<evidence type="ECO:0000259" key="4">
    <source>
        <dbReference type="PROSITE" id="PS50932"/>
    </source>
</evidence>
<dbReference type="RefSeq" id="WP_344805863.1">
    <property type="nucleotide sequence ID" value="NZ_BAABAB010000021.1"/>
</dbReference>
<evidence type="ECO:0000256" key="2">
    <source>
        <dbReference type="ARBA" id="ARBA00023125"/>
    </source>
</evidence>
<dbReference type="EMBL" id="BAABAB010000021">
    <property type="protein sequence ID" value="GAA3625430.1"/>
    <property type="molecule type" value="Genomic_DNA"/>
</dbReference>
<dbReference type="PROSITE" id="PS50932">
    <property type="entry name" value="HTH_LACI_2"/>
    <property type="match status" value="1"/>
</dbReference>
<name>A0ABP7A5K7_9ACTN</name>
<protein>
    <submittedName>
        <fullName evidence="5">LacI family DNA-binding transcriptional regulator</fullName>
    </submittedName>
</protein>
<evidence type="ECO:0000256" key="3">
    <source>
        <dbReference type="ARBA" id="ARBA00023163"/>
    </source>
</evidence>
<dbReference type="GO" id="GO:0003677">
    <property type="term" value="F:DNA binding"/>
    <property type="evidence" value="ECO:0007669"/>
    <property type="project" value="UniProtKB-KW"/>
</dbReference>
<evidence type="ECO:0000313" key="6">
    <source>
        <dbReference type="Proteomes" id="UP001501490"/>
    </source>
</evidence>
<keyword evidence="3" id="KW-0804">Transcription</keyword>
<dbReference type="Gene3D" id="1.10.260.40">
    <property type="entry name" value="lambda repressor-like DNA-binding domains"/>
    <property type="match status" value="1"/>
</dbReference>
<dbReference type="InterPro" id="IPR028082">
    <property type="entry name" value="Peripla_BP_I"/>
</dbReference>
<dbReference type="PANTHER" id="PTHR30146">
    <property type="entry name" value="LACI-RELATED TRANSCRIPTIONAL REPRESSOR"/>
    <property type="match status" value="1"/>
</dbReference>
<proteinExistence type="predicted"/>
<dbReference type="SMART" id="SM00354">
    <property type="entry name" value="HTH_LACI"/>
    <property type="match status" value="1"/>
</dbReference>
<sequence length="330" mass="35416">MTPTRRVTSSDVAREAGVSRATVSYVLNNTPRQSIPESTRQRVLAAAQELNYTPHAAARALRAGESNLVLFINTGVPYGVNLSVLLDTLTAEVSATGRSLVIWQQRDPADLATTLAHLQPRLAIALGELDDTQRALLAQARIPTVETDLGRDPVSPDVGTALQIQHLAGHGHRRLGYLTTSQPELERFTVPRLATARSTALELGLTRPLVYDVGPHLPEVSVDALASVLRDWTGGAEPVTAVACYNDICAAACIAAAPRAGLEIPGDLAVIGMDDETMSAFTRPALTTIRLDMISFAEHLWERTSAALENRPEPGLFSSMSFTLVERASV</sequence>
<keyword evidence="6" id="KW-1185">Reference proteome</keyword>
<accession>A0ABP7A5K7</accession>
<evidence type="ECO:0000313" key="5">
    <source>
        <dbReference type="EMBL" id="GAA3625430.1"/>
    </source>
</evidence>
<evidence type="ECO:0000256" key="1">
    <source>
        <dbReference type="ARBA" id="ARBA00023015"/>
    </source>
</evidence>